<proteinExistence type="predicted"/>
<reference evidence="3 4" key="1">
    <citation type="submission" date="2023-05" db="EMBL/GenBank/DDBJ databases">
        <title>Draft genome sequence of Streptomyces sp. B-S-A8 isolated from a cave soil in Thailand.</title>
        <authorList>
            <person name="Chamroensaksri N."/>
            <person name="Muangham S."/>
        </authorList>
    </citation>
    <scope>NUCLEOTIDE SEQUENCE [LARGE SCALE GENOMIC DNA]</scope>
    <source>
        <strain evidence="3 4">B-S-A8</strain>
    </source>
</reference>
<organism evidence="3 4">
    <name type="scientific">Streptomyces solicavernae</name>
    <dbReference type="NCBI Taxonomy" id="3043614"/>
    <lineage>
        <taxon>Bacteria</taxon>
        <taxon>Bacillati</taxon>
        <taxon>Actinomycetota</taxon>
        <taxon>Actinomycetes</taxon>
        <taxon>Kitasatosporales</taxon>
        <taxon>Streptomycetaceae</taxon>
        <taxon>Streptomyces</taxon>
    </lineage>
</organism>
<name>A0ABT6S146_9ACTN</name>
<feature type="compositionally biased region" description="Basic and acidic residues" evidence="1">
    <location>
        <begin position="158"/>
        <end position="182"/>
    </location>
</feature>
<accession>A0ABT6S146</accession>
<keyword evidence="4" id="KW-1185">Reference proteome</keyword>
<feature type="region of interest" description="Disordered" evidence="1">
    <location>
        <begin position="149"/>
        <end position="182"/>
    </location>
</feature>
<evidence type="ECO:0000256" key="2">
    <source>
        <dbReference type="SAM" id="SignalP"/>
    </source>
</evidence>
<comment type="caution">
    <text evidence="3">The sequence shown here is derived from an EMBL/GenBank/DDBJ whole genome shotgun (WGS) entry which is preliminary data.</text>
</comment>
<gene>
    <name evidence="3" type="ORF">QIS99_30090</name>
</gene>
<dbReference type="PROSITE" id="PS51257">
    <property type="entry name" value="PROKAR_LIPOPROTEIN"/>
    <property type="match status" value="1"/>
</dbReference>
<evidence type="ECO:0000256" key="1">
    <source>
        <dbReference type="SAM" id="MobiDB-lite"/>
    </source>
</evidence>
<feature type="signal peptide" evidence="2">
    <location>
        <begin position="1"/>
        <end position="20"/>
    </location>
</feature>
<keyword evidence="2" id="KW-0732">Signal</keyword>
<sequence>MKMRLGFMVALLITTTTACSITNRSDTDEGSTSEMNLQEAADTADAILDDTFAAIDPPVEWTHNETMAGECSTERSRSVMTVISRDKQREFMTTVEKHWKAQGFKYRASSRDGEAVYYWTPDKFQVRLKFGWKNQAHFEVVTPCVKKTPVTHPTSRYDSLDYHGKERPAPNRHSDYWSSDKG</sequence>
<protein>
    <recommendedName>
        <fullName evidence="5">Lipoprotein</fullName>
    </recommendedName>
</protein>
<dbReference type="Proteomes" id="UP001224661">
    <property type="component" value="Unassembled WGS sequence"/>
</dbReference>
<dbReference type="EMBL" id="JASCIR010000048">
    <property type="protein sequence ID" value="MDI3390411.1"/>
    <property type="molecule type" value="Genomic_DNA"/>
</dbReference>
<evidence type="ECO:0008006" key="5">
    <source>
        <dbReference type="Google" id="ProtNLM"/>
    </source>
</evidence>
<evidence type="ECO:0000313" key="3">
    <source>
        <dbReference type="EMBL" id="MDI3390411.1"/>
    </source>
</evidence>
<dbReference type="RefSeq" id="WP_282516896.1">
    <property type="nucleotide sequence ID" value="NZ_JASCIR010000048.1"/>
</dbReference>
<feature type="chain" id="PRO_5046155324" description="Lipoprotein" evidence="2">
    <location>
        <begin position="21"/>
        <end position="182"/>
    </location>
</feature>
<evidence type="ECO:0000313" key="4">
    <source>
        <dbReference type="Proteomes" id="UP001224661"/>
    </source>
</evidence>